<dbReference type="AlphaFoldDB" id="A0A265N6K0"/>
<dbReference type="InterPro" id="IPR020084">
    <property type="entry name" value="NUDIX_hydrolase_CS"/>
</dbReference>
<dbReference type="Proteomes" id="UP000216498">
    <property type="component" value="Unassembled WGS sequence"/>
</dbReference>
<dbReference type="InterPro" id="IPR015797">
    <property type="entry name" value="NUDIX_hydrolase-like_dom_sf"/>
</dbReference>
<organism evidence="4 5">
    <name type="scientific">Virgibacillus indicus</name>
    <dbReference type="NCBI Taxonomy" id="2024554"/>
    <lineage>
        <taxon>Bacteria</taxon>
        <taxon>Bacillati</taxon>
        <taxon>Bacillota</taxon>
        <taxon>Bacilli</taxon>
        <taxon>Bacillales</taxon>
        <taxon>Bacillaceae</taxon>
        <taxon>Virgibacillus</taxon>
    </lineage>
</organism>
<gene>
    <name evidence="4" type="ORF">CIL03_16565</name>
</gene>
<evidence type="ECO:0000256" key="2">
    <source>
        <dbReference type="ARBA" id="ARBA00022801"/>
    </source>
</evidence>
<dbReference type="PROSITE" id="PS51462">
    <property type="entry name" value="NUDIX"/>
    <property type="match status" value="1"/>
</dbReference>
<sequence length="160" mass="18710">MELWDLYNYDRQKIGKTHIRGVPIPDNCYHLVVRIWIQNDKGELLLSKRHPNKTYGGLWECTGGSVLTDENSLEGALRETWEELGLKLKPAEGKLLCSGIHDKSHWDHWLFTSNTTLDELWFQDGEVINAKWADRETYEKMLQNKEIVPTLSYFFNLIMA</sequence>
<dbReference type="CDD" id="cd04693">
    <property type="entry name" value="NUDIX_Hydrolase"/>
    <property type="match status" value="1"/>
</dbReference>
<dbReference type="EMBL" id="NPMS01000010">
    <property type="protein sequence ID" value="OZU87431.1"/>
    <property type="molecule type" value="Genomic_DNA"/>
</dbReference>
<dbReference type="InterPro" id="IPR000086">
    <property type="entry name" value="NUDIX_hydrolase_dom"/>
</dbReference>
<dbReference type="Pfam" id="PF00293">
    <property type="entry name" value="NUDIX"/>
    <property type="match status" value="1"/>
</dbReference>
<accession>A0A265N6K0</accession>
<dbReference type="OrthoDB" id="9780586at2"/>
<evidence type="ECO:0000256" key="1">
    <source>
        <dbReference type="ARBA" id="ARBA00001946"/>
    </source>
</evidence>
<dbReference type="Gene3D" id="3.90.79.10">
    <property type="entry name" value="Nucleoside Triphosphate Pyrophosphohydrolase"/>
    <property type="match status" value="1"/>
</dbReference>
<reference evidence="4 5" key="1">
    <citation type="submission" date="2017-08" db="EMBL/GenBank/DDBJ databases">
        <title>Virgibacillus indicus sp. nov. and Virgibacillus profoundi sp. nov, two moderately halophilic bacteria isolated from marine sediment by using the Microfluidic Streak Plate.</title>
        <authorList>
            <person name="Xu B."/>
            <person name="Hu B."/>
            <person name="Wang J."/>
            <person name="Zhu Y."/>
            <person name="Huang L."/>
            <person name="Du W."/>
            <person name="Huang Y."/>
        </authorList>
    </citation>
    <scope>NUCLEOTIDE SEQUENCE [LARGE SCALE GENOMIC DNA]</scope>
    <source>
        <strain evidence="4 5">IO3-P2-C2</strain>
    </source>
</reference>
<name>A0A265N6K0_9BACI</name>
<evidence type="ECO:0000259" key="3">
    <source>
        <dbReference type="PROSITE" id="PS51462"/>
    </source>
</evidence>
<dbReference type="GO" id="GO:0016787">
    <property type="term" value="F:hydrolase activity"/>
    <property type="evidence" value="ECO:0007669"/>
    <property type="project" value="UniProtKB-KW"/>
</dbReference>
<dbReference type="PANTHER" id="PTHR43046">
    <property type="entry name" value="GDP-MANNOSE MANNOSYL HYDROLASE"/>
    <property type="match status" value="1"/>
</dbReference>
<feature type="domain" description="Nudix hydrolase" evidence="3">
    <location>
        <begin position="28"/>
        <end position="155"/>
    </location>
</feature>
<dbReference type="PROSITE" id="PS00893">
    <property type="entry name" value="NUDIX_BOX"/>
    <property type="match status" value="1"/>
</dbReference>
<comment type="cofactor">
    <cofactor evidence="1">
        <name>Mg(2+)</name>
        <dbReference type="ChEBI" id="CHEBI:18420"/>
    </cofactor>
</comment>
<keyword evidence="2" id="KW-0378">Hydrolase</keyword>
<proteinExistence type="predicted"/>
<dbReference type="SUPFAM" id="SSF55811">
    <property type="entry name" value="Nudix"/>
    <property type="match status" value="1"/>
</dbReference>
<evidence type="ECO:0000313" key="4">
    <source>
        <dbReference type="EMBL" id="OZU87431.1"/>
    </source>
</evidence>
<dbReference type="RefSeq" id="WP_094887004.1">
    <property type="nucleotide sequence ID" value="NZ_NPMS01000010.1"/>
</dbReference>
<comment type="caution">
    <text evidence="4">The sequence shown here is derived from an EMBL/GenBank/DDBJ whole genome shotgun (WGS) entry which is preliminary data.</text>
</comment>
<protein>
    <submittedName>
        <fullName evidence="4">DNA mismatch repair protein MutT</fullName>
    </submittedName>
</protein>
<evidence type="ECO:0000313" key="5">
    <source>
        <dbReference type="Proteomes" id="UP000216498"/>
    </source>
</evidence>
<keyword evidence="5" id="KW-1185">Reference proteome</keyword>
<dbReference type="PANTHER" id="PTHR43046:SF14">
    <property type="entry name" value="MUTT_NUDIX FAMILY PROTEIN"/>
    <property type="match status" value="1"/>
</dbReference>